<protein>
    <recommendedName>
        <fullName evidence="7">Tetratricopeptide repeat protein 13</fullName>
    </recommendedName>
</protein>
<dbReference type="PANTHER" id="PTHR44523">
    <property type="entry name" value="TETRATRICOPEPTIDE REPEAT PROTEIN 13"/>
    <property type="match status" value="1"/>
</dbReference>
<proteinExistence type="predicted"/>
<dbReference type="PROSITE" id="PS50005">
    <property type="entry name" value="TPR"/>
    <property type="match status" value="3"/>
</dbReference>
<feature type="repeat" description="TPR" evidence="3">
    <location>
        <begin position="256"/>
        <end position="289"/>
    </location>
</feature>
<dbReference type="RefSeq" id="XP_038075071.1">
    <property type="nucleotide sequence ID" value="XM_038219143.1"/>
</dbReference>
<dbReference type="PANTHER" id="PTHR44523:SF1">
    <property type="entry name" value="TETRATRICOPEPTIDE REPEAT PROTEIN 13"/>
    <property type="match status" value="1"/>
</dbReference>
<dbReference type="InterPro" id="IPR013105">
    <property type="entry name" value="TPR_2"/>
</dbReference>
<keyword evidence="6" id="KW-1185">Reference proteome</keyword>
<feature type="repeat" description="TPR" evidence="3">
    <location>
        <begin position="323"/>
        <end position="356"/>
    </location>
</feature>
<dbReference type="OrthoDB" id="1926212at2759"/>
<keyword evidence="4" id="KW-0732">Signal</keyword>
<evidence type="ECO:0000313" key="6">
    <source>
        <dbReference type="Proteomes" id="UP000887568"/>
    </source>
</evidence>
<dbReference type="InterPro" id="IPR011990">
    <property type="entry name" value="TPR-like_helical_dom_sf"/>
</dbReference>
<dbReference type="Gene3D" id="1.10.3290.20">
    <property type="match status" value="1"/>
</dbReference>
<evidence type="ECO:0000256" key="3">
    <source>
        <dbReference type="PROSITE-ProRule" id="PRU00339"/>
    </source>
</evidence>
<dbReference type="CTD" id="79573"/>
<dbReference type="Proteomes" id="UP000887568">
    <property type="component" value="Unplaced"/>
</dbReference>
<feature type="signal peptide" evidence="4">
    <location>
        <begin position="1"/>
        <end position="23"/>
    </location>
</feature>
<sequence length="903" mass="100987">MAGSEMLRVVWCSVSLFAAVVFAVKENVRVNLDIGMVNVHYQIQEGSQCGSKQTAQKLLHGIPKELLEKVFQEQNLQRQQRIALHVSENQELNQLGTPGVADYKESSCAHCGLSVTPHLMESVTIGELVQACESGDARMVPGACAKMAASWVEETNNPKIVETYSLAMVEKGLVPFATGNRKVDHKLAYGVVLLNTGHYDDAIMHMNEVVKEHPDLVGAYHTRGAAYAKKGVRFPLNAELALQDFNKAIELLPSAEEGWERRAEVYSSLGMHKEAMSDMTKAISIKPSAKLYAHRATVYFREEDYVGATNDFLDSIRINRHQPDIYHLLGLALYHQGKIKEAIKYYNEALKLNTNFVDCLRSLAHAYRELGNFDKALEKFNAALLINPNHVQSLQLRGSLLYQAGYPKQALPDFKACTSLEPHNNVCQYMKGLSYAALGQFYNAIKVSTKLKVLHMPEPGSSEQDRVLYVREFSRYLHAHLDIPVYAYSIDDDLDGAMKDRWIKGKPFETKGYVEMPGLSPEISDVEDLDFFELSSAAQKLICRAAPLGRLGQVDAEGFLPNQRAQLAMGLASIQVAQTMTTVWEKASMNRVFRNSQGKRFGWRDLFDLAVKWRRLVDLDQPVLWIDMMPTSSVEAGFNNHMNLLRGQVFNIRFSKYFDVIFNLTKKMVLQHNLYVKSSRAEAKFQSALEKVNNCEDLLKLVKKQKVGDGTVPGFMVSTKIASQREKGHKLEGSIFSLTGDISGNVLFSLDTATTKQRTDQFHAEIDYIWMLLTEEMRKAHINKDLDSDSVIHLILSIVYYFYNLMPLSRGSSSVAYSVAVGLIYAIGQEVTGHIPKGNIVDVEALLSGGPENFISLMKNWMNIRGNPSKGSDLAPVCETFPTLRAMLEALNAGSRACTMAGM</sequence>
<accession>A0A914BGP9</accession>
<evidence type="ECO:0000256" key="4">
    <source>
        <dbReference type="SAM" id="SignalP"/>
    </source>
</evidence>
<dbReference type="Pfam" id="PF13181">
    <property type="entry name" value="TPR_8"/>
    <property type="match status" value="1"/>
</dbReference>
<dbReference type="Gene3D" id="1.25.40.10">
    <property type="entry name" value="Tetratricopeptide repeat domain"/>
    <property type="match status" value="2"/>
</dbReference>
<evidence type="ECO:0000256" key="2">
    <source>
        <dbReference type="ARBA" id="ARBA00022803"/>
    </source>
</evidence>
<evidence type="ECO:0000256" key="1">
    <source>
        <dbReference type="ARBA" id="ARBA00022737"/>
    </source>
</evidence>
<dbReference type="AlphaFoldDB" id="A0A914BGP9"/>
<dbReference type="SUPFAM" id="SSF48452">
    <property type="entry name" value="TPR-like"/>
    <property type="match status" value="2"/>
</dbReference>
<keyword evidence="2 3" id="KW-0802">TPR repeat</keyword>
<evidence type="ECO:0000313" key="5">
    <source>
        <dbReference type="EnsemblMetazoa" id="XP_038075071.1"/>
    </source>
</evidence>
<dbReference type="SMART" id="SM00028">
    <property type="entry name" value="TPR"/>
    <property type="match status" value="7"/>
</dbReference>
<dbReference type="GeneID" id="119742891"/>
<reference evidence="5" key="1">
    <citation type="submission" date="2022-11" db="UniProtKB">
        <authorList>
            <consortium name="EnsemblMetazoa"/>
        </authorList>
    </citation>
    <scope>IDENTIFICATION</scope>
</reference>
<dbReference type="Pfam" id="PF07719">
    <property type="entry name" value="TPR_2"/>
    <property type="match status" value="2"/>
</dbReference>
<feature type="repeat" description="TPR" evidence="3">
    <location>
        <begin position="357"/>
        <end position="390"/>
    </location>
</feature>
<feature type="chain" id="PRO_5037264713" description="Tetratricopeptide repeat protein 13" evidence="4">
    <location>
        <begin position="24"/>
        <end position="903"/>
    </location>
</feature>
<organism evidence="5 6">
    <name type="scientific">Patiria miniata</name>
    <name type="common">Bat star</name>
    <name type="synonym">Asterina miniata</name>
    <dbReference type="NCBI Taxonomy" id="46514"/>
    <lineage>
        <taxon>Eukaryota</taxon>
        <taxon>Metazoa</taxon>
        <taxon>Echinodermata</taxon>
        <taxon>Eleutherozoa</taxon>
        <taxon>Asterozoa</taxon>
        <taxon>Asteroidea</taxon>
        <taxon>Valvatacea</taxon>
        <taxon>Valvatida</taxon>
        <taxon>Asterinidae</taxon>
        <taxon>Patiria</taxon>
    </lineage>
</organism>
<dbReference type="OMA" id="KEMALYT"/>
<dbReference type="EnsemblMetazoa" id="XM_038219143.1">
    <property type="protein sequence ID" value="XP_038075071.1"/>
    <property type="gene ID" value="LOC119742891"/>
</dbReference>
<name>A0A914BGP9_PATMI</name>
<evidence type="ECO:0008006" key="7">
    <source>
        <dbReference type="Google" id="ProtNLM"/>
    </source>
</evidence>
<keyword evidence="1" id="KW-0677">Repeat</keyword>
<dbReference type="InterPro" id="IPR019734">
    <property type="entry name" value="TPR_rpt"/>
</dbReference>
<dbReference type="PROSITE" id="PS50293">
    <property type="entry name" value="TPR_REGION"/>
    <property type="match status" value="2"/>
</dbReference>